<dbReference type="AlphaFoldDB" id="A0AAD6G1B4"/>
<dbReference type="GeneID" id="81599621"/>
<evidence type="ECO:0000256" key="4">
    <source>
        <dbReference type="ARBA" id="ARBA00023136"/>
    </source>
</evidence>
<feature type="transmembrane region" description="Helical" evidence="5">
    <location>
        <begin position="133"/>
        <end position="162"/>
    </location>
</feature>
<feature type="transmembrane region" description="Helical" evidence="5">
    <location>
        <begin position="445"/>
        <end position="465"/>
    </location>
</feature>
<dbReference type="PANTHER" id="PTHR11785">
    <property type="entry name" value="AMINO ACID TRANSPORTER"/>
    <property type="match status" value="1"/>
</dbReference>
<comment type="caution">
    <text evidence="6">The sequence shown here is derived from an EMBL/GenBank/DDBJ whole genome shotgun (WGS) entry which is preliminary data.</text>
</comment>
<keyword evidence="3 5" id="KW-1133">Transmembrane helix</keyword>
<dbReference type="InterPro" id="IPR050598">
    <property type="entry name" value="AminoAcid_Transporter"/>
</dbReference>
<dbReference type="GO" id="GO:0015179">
    <property type="term" value="F:L-amino acid transmembrane transporter activity"/>
    <property type="evidence" value="ECO:0007669"/>
    <property type="project" value="TreeGrafter"/>
</dbReference>
<dbReference type="EMBL" id="JAPVEA010000006">
    <property type="protein sequence ID" value="KAJ5449547.1"/>
    <property type="molecule type" value="Genomic_DNA"/>
</dbReference>
<evidence type="ECO:0000256" key="1">
    <source>
        <dbReference type="ARBA" id="ARBA00004141"/>
    </source>
</evidence>
<evidence type="ECO:0000313" key="6">
    <source>
        <dbReference type="EMBL" id="KAJ5449547.1"/>
    </source>
</evidence>
<dbReference type="Gene3D" id="1.20.1740.10">
    <property type="entry name" value="Amino acid/polyamine transporter I"/>
    <property type="match status" value="1"/>
</dbReference>
<dbReference type="PANTHER" id="PTHR11785:SF382">
    <property type="entry name" value="LOW-AFFINITY METHIONINE PERMEASE"/>
    <property type="match status" value="1"/>
</dbReference>
<reference evidence="6" key="2">
    <citation type="journal article" date="2023" name="IMA Fungus">
        <title>Comparative genomic study of the Penicillium genus elucidates a diverse pangenome and 15 lateral gene transfer events.</title>
        <authorList>
            <person name="Petersen C."/>
            <person name="Sorensen T."/>
            <person name="Nielsen M.R."/>
            <person name="Sondergaard T.E."/>
            <person name="Sorensen J.L."/>
            <person name="Fitzpatrick D.A."/>
            <person name="Frisvad J.C."/>
            <person name="Nielsen K.L."/>
        </authorList>
    </citation>
    <scope>NUCLEOTIDE SEQUENCE</scope>
    <source>
        <strain evidence="6">IBT 16125</strain>
    </source>
</reference>
<proteinExistence type="predicted"/>
<dbReference type="FunFam" id="1.20.1740.10:FF:000025">
    <property type="entry name" value="High-affinity methionine permease"/>
    <property type="match status" value="1"/>
</dbReference>
<dbReference type="Proteomes" id="UP001213681">
    <property type="component" value="Unassembled WGS sequence"/>
</dbReference>
<name>A0AAD6G1B4_9EURO</name>
<evidence type="ECO:0000256" key="5">
    <source>
        <dbReference type="SAM" id="Phobius"/>
    </source>
</evidence>
<feature type="transmembrane region" description="Helical" evidence="5">
    <location>
        <begin position="334"/>
        <end position="353"/>
    </location>
</feature>
<feature type="transmembrane region" description="Helical" evidence="5">
    <location>
        <begin position="415"/>
        <end position="433"/>
    </location>
</feature>
<keyword evidence="4 5" id="KW-0472">Membrane</keyword>
<feature type="transmembrane region" description="Helical" evidence="5">
    <location>
        <begin position="174"/>
        <end position="191"/>
    </location>
</feature>
<dbReference type="RefSeq" id="XP_056765082.1">
    <property type="nucleotide sequence ID" value="XM_056909378.1"/>
</dbReference>
<feature type="transmembrane region" description="Helical" evidence="5">
    <location>
        <begin position="86"/>
        <end position="112"/>
    </location>
</feature>
<feature type="transmembrane region" description="Helical" evidence="5">
    <location>
        <begin position="282"/>
        <end position="305"/>
    </location>
</feature>
<evidence type="ECO:0000256" key="3">
    <source>
        <dbReference type="ARBA" id="ARBA00022989"/>
    </source>
</evidence>
<feature type="transmembrane region" description="Helical" evidence="5">
    <location>
        <begin position="386"/>
        <end position="409"/>
    </location>
</feature>
<dbReference type="Pfam" id="PF13520">
    <property type="entry name" value="AA_permease_2"/>
    <property type="match status" value="1"/>
</dbReference>
<feature type="transmembrane region" description="Helical" evidence="5">
    <location>
        <begin position="248"/>
        <end position="270"/>
    </location>
</feature>
<sequence length="531" mass="57478">MADTNVAKTENSTQSLKDIAHLQSSTEISNDRTYVQAGELGFEESTSGGLGRHLGTFSTIFLIVGRIIGTGIFSTPSSVISSVGSVGAAMLLWLLGLALAGSGLSVWLELGCMIPRSGGEKVYLEAAYRRPKLLITVVFAVQAIALGFTASGCIVFASYVWAAAGRKASEWEERGVAIAVIVFITLLHTLLPKWGVRGMNVIGVYKIILLLFVVVTGWVVLSGKVANIPDPYRSFHHSFEGSATSSNLYAIALFKVMNSYAGWSNAAYVLNEIRNPVRTLKIAAPIGLSICGVLYMLANVAYYAAATPEEVAASGTTVASFFFGKVFGSAGKRALSALIAISAFGNVLTVTFAQARVNQELAKEGVIPFPKFWASSWPFGSPSSGLLLHFIPSFIVIVAIPFGDAYNFILDLEGYPGSVINFLVVLGLFYLRWKAPQVQRPFRVWWPVAFFFLVGQSFQLVAPFIRPPGGKGDTSLPYWLSSVVGIVILVTAVVYWAVWWKLLPTIGRYRLVPQHEFLADGTAVVIYKKVK</sequence>
<dbReference type="GO" id="GO:0016020">
    <property type="term" value="C:membrane"/>
    <property type="evidence" value="ECO:0007669"/>
    <property type="project" value="UniProtKB-SubCell"/>
</dbReference>
<accession>A0AAD6G1B4</accession>
<feature type="transmembrane region" description="Helical" evidence="5">
    <location>
        <begin position="477"/>
        <end position="500"/>
    </location>
</feature>
<feature type="transmembrane region" description="Helical" evidence="5">
    <location>
        <begin position="203"/>
        <end position="221"/>
    </location>
</feature>
<keyword evidence="2 5" id="KW-0812">Transmembrane</keyword>
<organism evidence="6 7">
    <name type="scientific">Penicillium daleae</name>
    <dbReference type="NCBI Taxonomy" id="63821"/>
    <lineage>
        <taxon>Eukaryota</taxon>
        <taxon>Fungi</taxon>
        <taxon>Dikarya</taxon>
        <taxon>Ascomycota</taxon>
        <taxon>Pezizomycotina</taxon>
        <taxon>Eurotiomycetes</taxon>
        <taxon>Eurotiomycetidae</taxon>
        <taxon>Eurotiales</taxon>
        <taxon>Aspergillaceae</taxon>
        <taxon>Penicillium</taxon>
    </lineage>
</organism>
<feature type="transmembrane region" description="Helical" evidence="5">
    <location>
        <begin position="54"/>
        <end position="74"/>
    </location>
</feature>
<dbReference type="PIRSF" id="PIRSF006060">
    <property type="entry name" value="AA_transporter"/>
    <property type="match status" value="1"/>
</dbReference>
<evidence type="ECO:0008006" key="8">
    <source>
        <dbReference type="Google" id="ProtNLM"/>
    </source>
</evidence>
<gene>
    <name evidence="6" type="ORF">N7458_005996</name>
</gene>
<evidence type="ECO:0000256" key="2">
    <source>
        <dbReference type="ARBA" id="ARBA00022692"/>
    </source>
</evidence>
<comment type="subcellular location">
    <subcellularLocation>
        <location evidence="1">Membrane</location>
        <topology evidence="1">Multi-pass membrane protein</topology>
    </subcellularLocation>
</comment>
<dbReference type="InterPro" id="IPR002293">
    <property type="entry name" value="AA/rel_permease1"/>
</dbReference>
<keyword evidence="7" id="KW-1185">Reference proteome</keyword>
<evidence type="ECO:0000313" key="7">
    <source>
        <dbReference type="Proteomes" id="UP001213681"/>
    </source>
</evidence>
<reference evidence="6" key="1">
    <citation type="submission" date="2022-12" db="EMBL/GenBank/DDBJ databases">
        <authorList>
            <person name="Petersen C."/>
        </authorList>
    </citation>
    <scope>NUCLEOTIDE SEQUENCE</scope>
    <source>
        <strain evidence="6">IBT 16125</strain>
    </source>
</reference>
<protein>
    <recommendedName>
        <fullName evidence="8">High affinity methionine permease</fullName>
    </recommendedName>
</protein>